<dbReference type="InterPro" id="IPR001283">
    <property type="entry name" value="CRISP-related"/>
</dbReference>
<dbReference type="EMBL" id="JACVVK020000007">
    <property type="protein sequence ID" value="KAK7506407.1"/>
    <property type="molecule type" value="Genomic_DNA"/>
</dbReference>
<evidence type="ECO:0000259" key="1">
    <source>
        <dbReference type="SMART" id="SM00198"/>
    </source>
</evidence>
<dbReference type="PRINTS" id="PR00837">
    <property type="entry name" value="V5TPXLIKE"/>
</dbReference>
<proteinExistence type="predicted"/>
<evidence type="ECO:0000313" key="3">
    <source>
        <dbReference type="Proteomes" id="UP001519460"/>
    </source>
</evidence>
<name>A0ABD0M435_9CAEN</name>
<accession>A0ABD0M435</accession>
<dbReference type="Pfam" id="PF00188">
    <property type="entry name" value="CAP"/>
    <property type="match status" value="1"/>
</dbReference>
<comment type="caution">
    <text evidence="2">The sequence shown here is derived from an EMBL/GenBank/DDBJ whole genome shotgun (WGS) entry which is preliminary data.</text>
</comment>
<dbReference type="InterPro" id="IPR035940">
    <property type="entry name" value="CAP_sf"/>
</dbReference>
<sequence length="388" mass="42486">MDISLPAEDDHTSGSSPRDWRVDFALESAEETKLTNIRMVGRLLLFVPLLCGLCLADTGTVDKKPPAFDEENAPQTIASPRTGRFAPLVHATQRQTRQAQCDSMWSDLHPNHTMCQENRGTEVVLDQATKDALLQKHNDLRGQVSPIAGNMPKLIWDDELALVASKWARQCVVGHDPNSARRVPCDFESGVMAWWNEYVDFEYGTGSTGGVVGHFTQMAAARTHRIGCGQADCTGYPYTRYYICNYAVGYDYSHLKAIFTLLSLRIRLISVQYTSDTVTPYKNATESCADCPGNCDATGKLCDCGGKLCLNGGSFDIATCSCTCPDIYSGPVCETLSCLAEDAWYCGTQWPPSYCGRYSNVPSSCPYMCGLCPAGMNFIHLCGVCLTA</sequence>
<dbReference type="SUPFAM" id="SSF55797">
    <property type="entry name" value="PR-1-like"/>
    <property type="match status" value="1"/>
</dbReference>
<dbReference type="AlphaFoldDB" id="A0ABD0M435"/>
<organism evidence="2 3">
    <name type="scientific">Batillaria attramentaria</name>
    <dbReference type="NCBI Taxonomy" id="370345"/>
    <lineage>
        <taxon>Eukaryota</taxon>
        <taxon>Metazoa</taxon>
        <taxon>Spiralia</taxon>
        <taxon>Lophotrochozoa</taxon>
        <taxon>Mollusca</taxon>
        <taxon>Gastropoda</taxon>
        <taxon>Caenogastropoda</taxon>
        <taxon>Sorbeoconcha</taxon>
        <taxon>Cerithioidea</taxon>
        <taxon>Batillariidae</taxon>
        <taxon>Batillaria</taxon>
    </lineage>
</organism>
<evidence type="ECO:0000313" key="2">
    <source>
        <dbReference type="EMBL" id="KAK7506407.1"/>
    </source>
</evidence>
<dbReference type="CDD" id="cd05380">
    <property type="entry name" value="CAP_euk"/>
    <property type="match status" value="1"/>
</dbReference>
<dbReference type="InterPro" id="IPR014044">
    <property type="entry name" value="CAP_dom"/>
</dbReference>
<dbReference type="Proteomes" id="UP001519460">
    <property type="component" value="Unassembled WGS sequence"/>
</dbReference>
<keyword evidence="3" id="KW-1185">Reference proteome</keyword>
<reference evidence="2 3" key="1">
    <citation type="journal article" date="2023" name="Sci. Data">
        <title>Genome assembly of the Korean intertidal mud-creeper Batillaria attramentaria.</title>
        <authorList>
            <person name="Patra A.K."/>
            <person name="Ho P.T."/>
            <person name="Jun S."/>
            <person name="Lee S.J."/>
            <person name="Kim Y."/>
            <person name="Won Y.J."/>
        </authorList>
    </citation>
    <scope>NUCLEOTIDE SEQUENCE [LARGE SCALE GENOMIC DNA]</scope>
    <source>
        <strain evidence="2">Wonlab-2016</strain>
    </source>
</reference>
<dbReference type="SMART" id="SM00198">
    <property type="entry name" value="SCP"/>
    <property type="match status" value="1"/>
</dbReference>
<gene>
    <name evidence="2" type="ORF">BaRGS_00002519</name>
</gene>
<dbReference type="Gene3D" id="3.40.33.10">
    <property type="entry name" value="CAP"/>
    <property type="match status" value="1"/>
</dbReference>
<feature type="domain" description="SCP" evidence="1">
    <location>
        <begin position="128"/>
        <end position="253"/>
    </location>
</feature>
<protein>
    <recommendedName>
        <fullName evidence="1">SCP domain-containing protein</fullName>
    </recommendedName>
</protein>
<dbReference type="PANTHER" id="PTHR10334">
    <property type="entry name" value="CYSTEINE-RICH SECRETORY PROTEIN-RELATED"/>
    <property type="match status" value="1"/>
</dbReference>